<dbReference type="GeneID" id="20342725"/>
<sequence>MDIGISQCCKSNITVNTDAVLLREAIRFNFALDALLNNGLTFVTRKLFGRYGMEGFGFLNSFTGAKLNFGFGPFPKII</sequence>
<dbReference type="HOGENOM" id="CLU_2622159_0_0_1"/>
<gene>
    <name evidence="2" type="primary">20342725</name>
    <name evidence="1" type="ORF">GGTG_02267</name>
</gene>
<keyword evidence="3" id="KW-1185">Reference proteome</keyword>
<dbReference type="Proteomes" id="UP000006039">
    <property type="component" value="Unassembled WGS sequence"/>
</dbReference>
<dbReference type="EMBL" id="GL385395">
    <property type="protein sequence ID" value="EJT82293.1"/>
    <property type="molecule type" value="Genomic_DNA"/>
</dbReference>
<reference evidence="2" key="4">
    <citation type="journal article" date="2015" name="G3 (Bethesda)">
        <title>Genome sequences of three phytopathogenic species of the Magnaporthaceae family of fungi.</title>
        <authorList>
            <person name="Okagaki L.H."/>
            <person name="Nunes C.C."/>
            <person name="Sailsbery J."/>
            <person name="Clay B."/>
            <person name="Brown D."/>
            <person name="John T."/>
            <person name="Oh Y."/>
            <person name="Young N."/>
            <person name="Fitzgerald M."/>
            <person name="Haas B.J."/>
            <person name="Zeng Q."/>
            <person name="Young S."/>
            <person name="Adiconis X."/>
            <person name="Fan L."/>
            <person name="Levin J.Z."/>
            <person name="Mitchell T.K."/>
            <person name="Okubara P.A."/>
            <person name="Farman M.L."/>
            <person name="Kohn L.M."/>
            <person name="Birren B."/>
            <person name="Ma L.-J."/>
            <person name="Dean R.A."/>
        </authorList>
    </citation>
    <scope>NUCLEOTIDE SEQUENCE</scope>
    <source>
        <strain evidence="2">R3-111a-1</strain>
    </source>
</reference>
<evidence type="ECO:0000313" key="2">
    <source>
        <dbReference type="EnsemblFungi" id="EJT82293"/>
    </source>
</evidence>
<reference evidence="1" key="2">
    <citation type="submission" date="2010-07" db="EMBL/GenBank/DDBJ databases">
        <authorList>
            <consortium name="The Broad Institute Genome Sequencing Platform"/>
            <consortium name="Broad Institute Genome Sequencing Center for Infectious Disease"/>
            <person name="Ma L.-J."/>
            <person name="Dead R."/>
            <person name="Young S."/>
            <person name="Zeng Q."/>
            <person name="Koehrsen M."/>
            <person name="Alvarado L."/>
            <person name="Berlin A."/>
            <person name="Chapman S.B."/>
            <person name="Chen Z."/>
            <person name="Freedman E."/>
            <person name="Gellesch M."/>
            <person name="Goldberg J."/>
            <person name="Griggs A."/>
            <person name="Gujja S."/>
            <person name="Heilman E.R."/>
            <person name="Heiman D."/>
            <person name="Hepburn T."/>
            <person name="Howarth C."/>
            <person name="Jen D."/>
            <person name="Larson L."/>
            <person name="Mehta T."/>
            <person name="Neiman D."/>
            <person name="Pearson M."/>
            <person name="Roberts A."/>
            <person name="Saif S."/>
            <person name="Shea T."/>
            <person name="Shenoy N."/>
            <person name="Sisk P."/>
            <person name="Stolte C."/>
            <person name="Sykes S."/>
            <person name="Walk T."/>
            <person name="White J."/>
            <person name="Yandava C."/>
            <person name="Haas B."/>
            <person name="Nusbaum C."/>
            <person name="Birren B."/>
        </authorList>
    </citation>
    <scope>NUCLEOTIDE SEQUENCE</scope>
    <source>
        <strain evidence="1">R3-111a-1</strain>
    </source>
</reference>
<reference evidence="3" key="1">
    <citation type="submission" date="2010-07" db="EMBL/GenBank/DDBJ databases">
        <title>The genome sequence of Gaeumannomyces graminis var. tritici strain R3-111a-1.</title>
        <authorList>
            <consortium name="The Broad Institute Genome Sequencing Platform"/>
            <person name="Ma L.-J."/>
            <person name="Dead R."/>
            <person name="Young S."/>
            <person name="Zeng Q."/>
            <person name="Koehrsen M."/>
            <person name="Alvarado L."/>
            <person name="Berlin A."/>
            <person name="Chapman S.B."/>
            <person name="Chen Z."/>
            <person name="Freedman E."/>
            <person name="Gellesch M."/>
            <person name="Goldberg J."/>
            <person name="Griggs A."/>
            <person name="Gujja S."/>
            <person name="Heilman E.R."/>
            <person name="Heiman D."/>
            <person name="Hepburn T."/>
            <person name="Howarth C."/>
            <person name="Jen D."/>
            <person name="Larson L."/>
            <person name="Mehta T."/>
            <person name="Neiman D."/>
            <person name="Pearson M."/>
            <person name="Roberts A."/>
            <person name="Saif S."/>
            <person name="Shea T."/>
            <person name="Shenoy N."/>
            <person name="Sisk P."/>
            <person name="Stolte C."/>
            <person name="Sykes S."/>
            <person name="Walk T."/>
            <person name="White J."/>
            <person name="Yandava C."/>
            <person name="Haas B."/>
            <person name="Nusbaum C."/>
            <person name="Birren B."/>
        </authorList>
    </citation>
    <scope>NUCLEOTIDE SEQUENCE [LARGE SCALE GENOMIC DNA]</scope>
    <source>
        <strain evidence="3">R3-111a-1</strain>
    </source>
</reference>
<reference evidence="2" key="5">
    <citation type="submission" date="2018-04" db="UniProtKB">
        <authorList>
            <consortium name="EnsemblFungi"/>
        </authorList>
    </citation>
    <scope>IDENTIFICATION</scope>
    <source>
        <strain evidence="2">R3-111a-1</strain>
    </source>
</reference>
<reference evidence="1" key="3">
    <citation type="submission" date="2010-09" db="EMBL/GenBank/DDBJ databases">
        <title>Annotation of Gaeumannomyces graminis var. tritici R3-111a-1.</title>
        <authorList>
            <consortium name="The Broad Institute Genome Sequencing Platform"/>
            <person name="Ma L.-J."/>
            <person name="Dead R."/>
            <person name="Young S.K."/>
            <person name="Zeng Q."/>
            <person name="Gargeya S."/>
            <person name="Fitzgerald M."/>
            <person name="Haas B."/>
            <person name="Abouelleil A."/>
            <person name="Alvarado L."/>
            <person name="Arachchi H.M."/>
            <person name="Berlin A."/>
            <person name="Brown A."/>
            <person name="Chapman S.B."/>
            <person name="Chen Z."/>
            <person name="Dunbar C."/>
            <person name="Freedman E."/>
            <person name="Gearin G."/>
            <person name="Gellesch M."/>
            <person name="Goldberg J."/>
            <person name="Griggs A."/>
            <person name="Gujja S."/>
            <person name="Heiman D."/>
            <person name="Howarth C."/>
            <person name="Larson L."/>
            <person name="Lui A."/>
            <person name="MacDonald P.J.P."/>
            <person name="Mehta T."/>
            <person name="Montmayeur A."/>
            <person name="Murphy C."/>
            <person name="Neiman D."/>
            <person name="Pearson M."/>
            <person name="Priest M."/>
            <person name="Roberts A."/>
            <person name="Saif S."/>
            <person name="Shea T."/>
            <person name="Shenoy N."/>
            <person name="Sisk P."/>
            <person name="Stolte C."/>
            <person name="Sykes S."/>
            <person name="Yandava C."/>
            <person name="Wortman J."/>
            <person name="Nusbaum C."/>
            <person name="Birren B."/>
        </authorList>
    </citation>
    <scope>NUCLEOTIDE SEQUENCE</scope>
    <source>
        <strain evidence="1">R3-111a-1</strain>
    </source>
</reference>
<organism evidence="1">
    <name type="scientific">Gaeumannomyces tritici (strain R3-111a-1)</name>
    <name type="common">Wheat and barley take-all root rot fungus</name>
    <name type="synonym">Gaeumannomyces graminis var. tritici</name>
    <dbReference type="NCBI Taxonomy" id="644352"/>
    <lineage>
        <taxon>Eukaryota</taxon>
        <taxon>Fungi</taxon>
        <taxon>Dikarya</taxon>
        <taxon>Ascomycota</taxon>
        <taxon>Pezizomycotina</taxon>
        <taxon>Sordariomycetes</taxon>
        <taxon>Sordariomycetidae</taxon>
        <taxon>Magnaporthales</taxon>
        <taxon>Magnaporthaceae</taxon>
        <taxon>Gaeumannomyces</taxon>
    </lineage>
</organism>
<dbReference type="RefSeq" id="XP_009218302.1">
    <property type="nucleotide sequence ID" value="XM_009220038.1"/>
</dbReference>
<dbReference type="EnsemblFungi" id="EJT82293">
    <property type="protein sequence ID" value="EJT82293"/>
    <property type="gene ID" value="GGTG_02267"/>
</dbReference>
<accession>J3NLW2</accession>
<evidence type="ECO:0000313" key="1">
    <source>
        <dbReference type="EMBL" id="EJT82293.1"/>
    </source>
</evidence>
<proteinExistence type="predicted"/>
<dbReference type="AlphaFoldDB" id="J3NLW2"/>
<protein>
    <submittedName>
        <fullName evidence="1 2">Uncharacterized protein</fullName>
    </submittedName>
</protein>
<evidence type="ECO:0000313" key="3">
    <source>
        <dbReference type="Proteomes" id="UP000006039"/>
    </source>
</evidence>
<name>J3NLW2_GAET3</name>
<dbReference type="VEuPathDB" id="FungiDB:GGTG_02267"/>